<dbReference type="CDD" id="cd00103">
    <property type="entry name" value="IRF"/>
    <property type="match status" value="1"/>
</dbReference>
<dbReference type="Pfam" id="PF10401">
    <property type="entry name" value="IRF-3"/>
    <property type="match status" value="1"/>
</dbReference>
<dbReference type="FunFam" id="1.10.10.10:FF:000041">
    <property type="entry name" value="Interferon regulatory factor 4"/>
    <property type="match status" value="1"/>
</dbReference>
<dbReference type="InterPro" id="IPR019471">
    <property type="entry name" value="Interferon_reg_factor-3"/>
</dbReference>
<dbReference type="GO" id="GO:0000978">
    <property type="term" value="F:RNA polymerase II cis-regulatory region sequence-specific DNA binding"/>
    <property type="evidence" value="ECO:0007669"/>
    <property type="project" value="TreeGrafter"/>
</dbReference>
<dbReference type="PRINTS" id="PR00267">
    <property type="entry name" value="INTFRNREGFCT"/>
</dbReference>
<dbReference type="PANTHER" id="PTHR11949">
    <property type="entry name" value="INTERFERON REGULATORY FACTOR"/>
    <property type="match status" value="1"/>
</dbReference>
<protein>
    <recommendedName>
        <fullName evidence="7">IRF tryptophan pentad repeat domain-containing protein</fullName>
    </recommendedName>
</protein>
<dbReference type="InterPro" id="IPR008984">
    <property type="entry name" value="SMAD_FHA_dom_sf"/>
</dbReference>
<dbReference type="Pfam" id="PF00605">
    <property type="entry name" value="IRF"/>
    <property type="match status" value="1"/>
</dbReference>
<evidence type="ECO:0000313" key="9">
    <source>
        <dbReference type="Proteomes" id="UP001142489"/>
    </source>
</evidence>
<evidence type="ECO:0000313" key="8">
    <source>
        <dbReference type="EMBL" id="KAJ7313736.1"/>
    </source>
</evidence>
<evidence type="ECO:0000256" key="5">
    <source>
        <dbReference type="ARBA" id="ARBA00023163"/>
    </source>
</evidence>
<evidence type="ECO:0000256" key="3">
    <source>
        <dbReference type="ARBA" id="ARBA00023125"/>
    </source>
</evidence>
<evidence type="ECO:0000259" key="7">
    <source>
        <dbReference type="PROSITE" id="PS51507"/>
    </source>
</evidence>
<evidence type="ECO:0000256" key="1">
    <source>
        <dbReference type="ARBA" id="ARBA00004123"/>
    </source>
</evidence>
<dbReference type="GO" id="GO:0000981">
    <property type="term" value="F:DNA-binding transcription factor activity, RNA polymerase II-specific"/>
    <property type="evidence" value="ECO:0007669"/>
    <property type="project" value="TreeGrafter"/>
</dbReference>
<dbReference type="EMBL" id="JAPFRF010000012">
    <property type="protein sequence ID" value="KAJ7313736.1"/>
    <property type="molecule type" value="Genomic_DNA"/>
</dbReference>
<dbReference type="InterPro" id="IPR001346">
    <property type="entry name" value="Interferon_reg_fact_DNA-bd_dom"/>
</dbReference>
<dbReference type="PROSITE" id="PS51507">
    <property type="entry name" value="IRF_2"/>
    <property type="match status" value="1"/>
</dbReference>
<gene>
    <name evidence="8" type="ORF">JRQ81_005387</name>
</gene>
<keyword evidence="6" id="KW-0539">Nucleus</keyword>
<dbReference type="SMART" id="SM00348">
    <property type="entry name" value="IRF"/>
    <property type="match status" value="1"/>
</dbReference>
<dbReference type="Proteomes" id="UP001142489">
    <property type="component" value="Unassembled WGS sequence"/>
</dbReference>
<dbReference type="Gene3D" id="1.10.10.10">
    <property type="entry name" value="Winged helix-like DNA-binding domain superfamily/Winged helix DNA-binding domain"/>
    <property type="match status" value="1"/>
</dbReference>
<keyword evidence="4" id="KW-0010">Activator</keyword>
<organism evidence="8 9">
    <name type="scientific">Phrynocephalus forsythii</name>
    <dbReference type="NCBI Taxonomy" id="171643"/>
    <lineage>
        <taxon>Eukaryota</taxon>
        <taxon>Metazoa</taxon>
        <taxon>Chordata</taxon>
        <taxon>Craniata</taxon>
        <taxon>Vertebrata</taxon>
        <taxon>Euteleostomi</taxon>
        <taxon>Lepidosauria</taxon>
        <taxon>Squamata</taxon>
        <taxon>Bifurcata</taxon>
        <taxon>Unidentata</taxon>
        <taxon>Episquamata</taxon>
        <taxon>Toxicofera</taxon>
        <taxon>Iguania</taxon>
        <taxon>Acrodonta</taxon>
        <taxon>Agamidae</taxon>
        <taxon>Agaminae</taxon>
        <taxon>Phrynocephalus</taxon>
    </lineage>
</organism>
<dbReference type="SMART" id="SM01243">
    <property type="entry name" value="IRF-3"/>
    <property type="match status" value="1"/>
</dbReference>
<dbReference type="GO" id="GO:0005634">
    <property type="term" value="C:nucleus"/>
    <property type="evidence" value="ECO:0007669"/>
    <property type="project" value="UniProtKB-SubCell"/>
</dbReference>
<keyword evidence="5" id="KW-0804">Transcription</keyword>
<reference evidence="8" key="1">
    <citation type="journal article" date="2023" name="DNA Res.">
        <title>Chromosome-level genome assembly of Phrynocephalus forsythii using third-generation DNA sequencing and Hi-C analysis.</title>
        <authorList>
            <person name="Qi Y."/>
            <person name="Zhao W."/>
            <person name="Zhao Y."/>
            <person name="Niu C."/>
            <person name="Cao S."/>
            <person name="Zhang Y."/>
        </authorList>
    </citation>
    <scope>NUCLEOTIDE SEQUENCE</scope>
    <source>
        <tissue evidence="8">Muscle</tissue>
    </source>
</reference>
<dbReference type="OrthoDB" id="1935339at2759"/>
<proteinExistence type="predicted"/>
<feature type="domain" description="IRF tryptophan pentad repeat" evidence="7">
    <location>
        <begin position="5"/>
        <end position="111"/>
    </location>
</feature>
<evidence type="ECO:0000256" key="2">
    <source>
        <dbReference type="ARBA" id="ARBA00023015"/>
    </source>
</evidence>
<dbReference type="InterPro" id="IPR036390">
    <property type="entry name" value="WH_DNA-bd_sf"/>
</dbReference>
<comment type="subcellular location">
    <subcellularLocation>
        <location evidence="1">Nucleus</location>
    </subcellularLocation>
</comment>
<dbReference type="PANTHER" id="PTHR11949:SF1">
    <property type="entry name" value="INTERFERON REGULATORY FACTOR 3"/>
    <property type="match status" value="1"/>
</dbReference>
<keyword evidence="9" id="KW-1185">Reference proteome</keyword>
<dbReference type="InterPro" id="IPR036388">
    <property type="entry name" value="WH-like_DNA-bd_sf"/>
</dbReference>
<keyword evidence="2" id="KW-0805">Transcription regulation</keyword>
<dbReference type="GO" id="GO:0002376">
    <property type="term" value="P:immune system process"/>
    <property type="evidence" value="ECO:0007669"/>
    <property type="project" value="TreeGrafter"/>
</dbReference>
<sequence>MDAQKPLILPWLVEKLDAQEYPGVSWLNPERTRFRVPWKHGSRQNAGPEDFQIFEDWAVARGRYRSGIDQRSPSEWKRNFRAALNRKEGIEMVQDNSTDAEDPHKVFEMHSTISNPNGAVARPVNADSDNPSPMSVGSVGPFAGRLSSSQNDTLESVLSTLDLSSSQEDAVWVGGLTSTNLDLNLTLPATTGTSLEPVLETNMYVLGEQNPVFCGDQPPPSLNLVAGTVPPLDQILGSTTFETDFEVRIYYRGRLVFTNLYSNTRGLCFVPPGSSGGYHNLSDVVFPDPLALNSQLQASYTQRLLQAVAPGVLLRIEGKLLCGRRRGHCHVFWSQSEIATERTLCGELPKEHLCPIYSLHQFMEELIGYLEGRNHSPKYTLWLCFGEDWPDAKHPWKKKLIMVEVVPKVFEVLYELSQASGASSLKECNPDLRISDSLQQHSFLDQLREWKEKMEVESSN</sequence>
<dbReference type="SUPFAM" id="SSF46785">
    <property type="entry name" value="Winged helix' DNA-binding domain"/>
    <property type="match status" value="1"/>
</dbReference>
<name>A0A9Q1AVU4_9SAUR</name>
<dbReference type="AlphaFoldDB" id="A0A9Q1AVU4"/>
<dbReference type="SUPFAM" id="SSF49879">
    <property type="entry name" value="SMAD/FHA domain"/>
    <property type="match status" value="1"/>
</dbReference>
<evidence type="ECO:0000256" key="4">
    <source>
        <dbReference type="ARBA" id="ARBA00023159"/>
    </source>
</evidence>
<accession>A0A9Q1AVU4</accession>
<dbReference type="GO" id="GO:0045944">
    <property type="term" value="P:positive regulation of transcription by RNA polymerase II"/>
    <property type="evidence" value="ECO:0007669"/>
    <property type="project" value="UniProtKB-ARBA"/>
</dbReference>
<evidence type="ECO:0000256" key="6">
    <source>
        <dbReference type="ARBA" id="ARBA00023242"/>
    </source>
</evidence>
<comment type="caution">
    <text evidence="8">The sequence shown here is derived from an EMBL/GenBank/DDBJ whole genome shotgun (WGS) entry which is preliminary data.</text>
</comment>
<keyword evidence="3" id="KW-0238">DNA-binding</keyword>
<dbReference type="Gene3D" id="2.60.200.10">
    <property type="match status" value="1"/>
</dbReference>
<dbReference type="InterPro" id="IPR017855">
    <property type="entry name" value="SMAD-like_dom_sf"/>
</dbReference>